<gene>
    <name evidence="4" type="primary">proC</name>
    <name evidence="10" type="ORF">GH975_01110</name>
</gene>
<proteinExistence type="inferred from homology"/>
<dbReference type="InterPro" id="IPR029036">
    <property type="entry name" value="P5CR_dimer"/>
</dbReference>
<dbReference type="InterPro" id="IPR053790">
    <property type="entry name" value="P5CR-like_CS"/>
</dbReference>
<dbReference type="HAMAP" id="MF_01925">
    <property type="entry name" value="P5C_reductase"/>
    <property type="match status" value="1"/>
</dbReference>
<dbReference type="AlphaFoldDB" id="A0A5Q2QAI3"/>
<dbReference type="FunFam" id="1.10.3730.10:FF:000001">
    <property type="entry name" value="Pyrroline-5-carboxylate reductase"/>
    <property type="match status" value="1"/>
</dbReference>
<dbReference type="SUPFAM" id="SSF51735">
    <property type="entry name" value="NAD(P)-binding Rossmann-fold domains"/>
    <property type="match status" value="1"/>
</dbReference>
<dbReference type="NCBIfam" id="TIGR00112">
    <property type="entry name" value="proC"/>
    <property type="match status" value="1"/>
</dbReference>
<dbReference type="GO" id="GO:0055129">
    <property type="term" value="P:L-proline biosynthetic process"/>
    <property type="evidence" value="ECO:0007669"/>
    <property type="project" value="UniProtKB-UniRule"/>
</dbReference>
<dbReference type="PIRSF" id="PIRSF000193">
    <property type="entry name" value="Pyrrol-5-carb_rd"/>
    <property type="match status" value="1"/>
</dbReference>
<dbReference type="PROSITE" id="PS00521">
    <property type="entry name" value="P5CR"/>
    <property type="match status" value="1"/>
</dbReference>
<feature type="binding site" evidence="6">
    <location>
        <begin position="67"/>
        <end position="70"/>
    </location>
    <ligand>
        <name>NADP(+)</name>
        <dbReference type="ChEBI" id="CHEBI:58349"/>
    </ligand>
</feature>
<evidence type="ECO:0000313" key="11">
    <source>
        <dbReference type="Proteomes" id="UP000388235"/>
    </source>
</evidence>
<dbReference type="KEGG" id="llp:GH975_01110"/>
<dbReference type="InterPro" id="IPR008927">
    <property type="entry name" value="6-PGluconate_DH-like_C_sf"/>
</dbReference>
<evidence type="ECO:0000313" key="10">
    <source>
        <dbReference type="EMBL" id="QGG79232.1"/>
    </source>
</evidence>
<comment type="catalytic activity">
    <reaction evidence="4 7">
        <text>L-proline + NADP(+) = (S)-1-pyrroline-5-carboxylate + NADPH + 2 H(+)</text>
        <dbReference type="Rhea" id="RHEA:14109"/>
        <dbReference type="ChEBI" id="CHEBI:15378"/>
        <dbReference type="ChEBI" id="CHEBI:17388"/>
        <dbReference type="ChEBI" id="CHEBI:57783"/>
        <dbReference type="ChEBI" id="CHEBI:58349"/>
        <dbReference type="ChEBI" id="CHEBI:60039"/>
        <dbReference type="EC" id="1.5.1.2"/>
    </reaction>
</comment>
<dbReference type="GO" id="GO:0005737">
    <property type="term" value="C:cytoplasm"/>
    <property type="evidence" value="ECO:0007669"/>
    <property type="project" value="UniProtKB-SubCell"/>
</dbReference>
<evidence type="ECO:0000256" key="7">
    <source>
        <dbReference type="RuleBase" id="RU003903"/>
    </source>
</evidence>
<evidence type="ECO:0000259" key="9">
    <source>
        <dbReference type="Pfam" id="PF14748"/>
    </source>
</evidence>
<evidence type="ECO:0000256" key="4">
    <source>
        <dbReference type="HAMAP-Rule" id="MF_01925"/>
    </source>
</evidence>
<accession>A0A5Q2QAI3</accession>
<dbReference type="Pfam" id="PF14748">
    <property type="entry name" value="P5CR_dimer"/>
    <property type="match status" value="1"/>
</dbReference>
<dbReference type="Gene3D" id="1.10.3730.10">
    <property type="entry name" value="ProC C-terminal domain-like"/>
    <property type="match status" value="1"/>
</dbReference>
<comment type="function">
    <text evidence="4">Catalyzes the reduction of 1-pyrroline-5-carboxylate (PCA) to L-proline.</text>
</comment>
<dbReference type="OrthoDB" id="9805754at2"/>
<dbReference type="SUPFAM" id="SSF48179">
    <property type="entry name" value="6-phosphogluconate dehydrogenase C-terminal domain-like"/>
    <property type="match status" value="1"/>
</dbReference>
<evidence type="ECO:0000256" key="1">
    <source>
        <dbReference type="ARBA" id="ARBA00005525"/>
    </source>
</evidence>
<sequence length="266" mass="26900">MTRIAFIGAGNMATALIRGLLNSGHTATSIRATDPYAPSLDAMRALGVAADDNNAAAVAWAEVVVIAVKPQMAREVLTPLAGQFTGKTLISICAGLPCAFFEGVLGDVAVVRAMPNTPALVGLGATGLYATAAVSDAGRGAADALFNAGGVARWVESEALIDAVTAASGSGPAYFFALIEAMIQGATALGLDSDTAKQLVCQTALGAAQMTLSEDASPTELRTRVTSKGGTTAAALERFEDGDFNATIQAGMQAAYARAQELAAQS</sequence>
<dbReference type="InterPro" id="IPR028939">
    <property type="entry name" value="P5C_Rdtase_cat_N"/>
</dbReference>
<reference evidence="10 11" key="1">
    <citation type="submission" date="2019-11" db="EMBL/GenBank/DDBJ databases">
        <authorList>
            <person name="Khan S.A."/>
            <person name="Jeon C.O."/>
            <person name="Chun B.H."/>
        </authorList>
    </citation>
    <scope>NUCLEOTIDE SEQUENCE [LARGE SCALE GENOMIC DNA]</scope>
    <source>
        <strain evidence="10 11">IMCC 1097</strain>
    </source>
</reference>
<dbReference type="UniPathway" id="UPA00098">
    <property type="reaction ID" value="UER00361"/>
</dbReference>
<dbReference type="Proteomes" id="UP000388235">
    <property type="component" value="Chromosome"/>
</dbReference>
<evidence type="ECO:0000256" key="2">
    <source>
        <dbReference type="ARBA" id="ARBA00022857"/>
    </source>
</evidence>
<dbReference type="RefSeq" id="WP_153712736.1">
    <property type="nucleotide sequence ID" value="NZ_CP045871.1"/>
</dbReference>
<dbReference type="Pfam" id="PF03807">
    <property type="entry name" value="F420_oxidored"/>
    <property type="match status" value="1"/>
</dbReference>
<protein>
    <recommendedName>
        <fullName evidence="4 5">Pyrroline-5-carboxylate reductase</fullName>
        <shortName evidence="4">P5C reductase</shortName>
        <shortName evidence="4">P5CR</shortName>
        <ecNumber evidence="4 5">1.5.1.2</ecNumber>
    </recommendedName>
    <alternativeName>
        <fullName evidence="4">PCA reductase</fullName>
    </alternativeName>
</protein>
<evidence type="ECO:0000259" key="8">
    <source>
        <dbReference type="Pfam" id="PF03807"/>
    </source>
</evidence>
<comment type="similarity">
    <text evidence="1 4 7">Belongs to the pyrroline-5-carboxylate reductase family.</text>
</comment>
<feature type="domain" description="Pyrroline-5-carboxylate reductase catalytic N-terminal" evidence="8">
    <location>
        <begin position="3"/>
        <end position="95"/>
    </location>
</feature>
<keyword evidence="3 4" id="KW-0560">Oxidoreductase</keyword>
<evidence type="ECO:0000256" key="5">
    <source>
        <dbReference type="NCBIfam" id="TIGR00112"/>
    </source>
</evidence>
<comment type="subcellular location">
    <subcellularLocation>
        <location evidence="4">Cytoplasm</location>
    </subcellularLocation>
</comment>
<feature type="binding site" evidence="6">
    <location>
        <position position="54"/>
    </location>
    <ligand>
        <name>NADPH</name>
        <dbReference type="ChEBI" id="CHEBI:57783"/>
    </ligand>
</feature>
<dbReference type="PANTHER" id="PTHR11645">
    <property type="entry name" value="PYRROLINE-5-CARBOXYLATE REDUCTASE"/>
    <property type="match status" value="1"/>
</dbReference>
<keyword evidence="4" id="KW-0963">Cytoplasm</keyword>
<evidence type="ECO:0000256" key="6">
    <source>
        <dbReference type="PIRSR" id="PIRSR000193-1"/>
    </source>
</evidence>
<dbReference type="InterPro" id="IPR036291">
    <property type="entry name" value="NAD(P)-bd_dom_sf"/>
</dbReference>
<dbReference type="Gene3D" id="3.40.50.720">
    <property type="entry name" value="NAD(P)-binding Rossmann-like Domain"/>
    <property type="match status" value="1"/>
</dbReference>
<comment type="pathway">
    <text evidence="4 7">Amino-acid biosynthesis; L-proline biosynthesis; L-proline from L-glutamate 5-semialdehyde: step 1/1.</text>
</comment>
<keyword evidence="4 7" id="KW-0641">Proline biosynthesis</keyword>
<name>A0A5Q2QAI3_9GAMM</name>
<organism evidence="10 11">
    <name type="scientific">Litorivicinus lipolyticus</name>
    <dbReference type="NCBI Taxonomy" id="418701"/>
    <lineage>
        <taxon>Bacteria</taxon>
        <taxon>Pseudomonadati</taxon>
        <taxon>Pseudomonadota</taxon>
        <taxon>Gammaproteobacteria</taxon>
        <taxon>Oceanospirillales</taxon>
        <taxon>Litorivicinaceae</taxon>
        <taxon>Litorivicinus</taxon>
    </lineage>
</organism>
<keyword evidence="4 7" id="KW-0028">Amino-acid biosynthesis</keyword>
<comment type="catalytic activity">
    <reaction evidence="4">
        <text>L-proline + NAD(+) = (S)-1-pyrroline-5-carboxylate + NADH + 2 H(+)</text>
        <dbReference type="Rhea" id="RHEA:14105"/>
        <dbReference type="ChEBI" id="CHEBI:15378"/>
        <dbReference type="ChEBI" id="CHEBI:17388"/>
        <dbReference type="ChEBI" id="CHEBI:57540"/>
        <dbReference type="ChEBI" id="CHEBI:57945"/>
        <dbReference type="ChEBI" id="CHEBI:60039"/>
        <dbReference type="EC" id="1.5.1.2"/>
    </reaction>
</comment>
<keyword evidence="2 4" id="KW-0521">NADP</keyword>
<dbReference type="GO" id="GO:0004735">
    <property type="term" value="F:pyrroline-5-carboxylate reductase activity"/>
    <property type="evidence" value="ECO:0007669"/>
    <property type="project" value="UniProtKB-UniRule"/>
</dbReference>
<evidence type="ECO:0000256" key="3">
    <source>
        <dbReference type="ARBA" id="ARBA00023002"/>
    </source>
</evidence>
<dbReference type="EMBL" id="CP045871">
    <property type="protein sequence ID" value="QGG79232.1"/>
    <property type="molecule type" value="Genomic_DNA"/>
</dbReference>
<dbReference type="EC" id="1.5.1.2" evidence="4 5"/>
<dbReference type="PANTHER" id="PTHR11645:SF0">
    <property type="entry name" value="PYRROLINE-5-CARBOXYLATE REDUCTASE 3"/>
    <property type="match status" value="1"/>
</dbReference>
<feature type="domain" description="Pyrroline-5-carboxylate reductase dimerisation" evidence="9">
    <location>
        <begin position="158"/>
        <end position="262"/>
    </location>
</feature>
<feature type="binding site" evidence="6">
    <location>
        <begin position="7"/>
        <end position="12"/>
    </location>
    <ligand>
        <name>NADP(+)</name>
        <dbReference type="ChEBI" id="CHEBI:58349"/>
    </ligand>
</feature>
<dbReference type="InterPro" id="IPR000304">
    <property type="entry name" value="Pyrroline-COOH_reductase"/>
</dbReference>
<keyword evidence="11" id="KW-1185">Reference proteome</keyword>